<dbReference type="Proteomes" id="UP000567293">
    <property type="component" value="Unassembled WGS sequence"/>
</dbReference>
<protein>
    <submittedName>
        <fullName evidence="1">DUF1364 family protein</fullName>
    </submittedName>
</protein>
<comment type="caution">
    <text evidence="1">The sequence shown here is derived from an EMBL/GenBank/DDBJ whole genome shotgun (WGS) entry which is preliminary data.</text>
</comment>
<reference evidence="1" key="1">
    <citation type="submission" date="2020-06" db="EMBL/GenBank/DDBJ databases">
        <title>Legume-microbial interactions unlock mineral nutrients during tropical forest succession.</title>
        <authorList>
            <person name="Epihov D.Z."/>
        </authorList>
    </citation>
    <scope>NUCLEOTIDE SEQUENCE [LARGE SCALE GENOMIC DNA]</scope>
    <source>
        <strain evidence="1">Pan2503</strain>
    </source>
</reference>
<accession>A0A7V8SVW5</accession>
<dbReference type="Pfam" id="PF07102">
    <property type="entry name" value="YbcO"/>
    <property type="match status" value="1"/>
</dbReference>
<keyword evidence="2" id="KW-1185">Reference proteome</keyword>
<evidence type="ECO:0000313" key="2">
    <source>
        <dbReference type="Proteomes" id="UP000567293"/>
    </source>
</evidence>
<evidence type="ECO:0000313" key="1">
    <source>
        <dbReference type="EMBL" id="MBA0084313.1"/>
    </source>
</evidence>
<proteinExistence type="predicted"/>
<gene>
    <name evidence="1" type="ORF">HRJ53_04890</name>
</gene>
<dbReference type="InterPro" id="IPR010774">
    <property type="entry name" value="YbcO"/>
</dbReference>
<dbReference type="AlphaFoldDB" id="A0A7V8SVW5"/>
<organism evidence="1 2">
    <name type="scientific">Candidatus Acidiferrum panamense</name>
    <dbReference type="NCBI Taxonomy" id="2741543"/>
    <lineage>
        <taxon>Bacteria</taxon>
        <taxon>Pseudomonadati</taxon>
        <taxon>Acidobacteriota</taxon>
        <taxon>Terriglobia</taxon>
        <taxon>Candidatus Acidiferrales</taxon>
        <taxon>Candidatus Acidiferrum</taxon>
    </lineage>
</organism>
<name>A0A7V8SVW5_9BACT</name>
<dbReference type="Gene3D" id="3.30.50.20">
    <property type="entry name" value="prophage-derive protein ybcO"/>
    <property type="match status" value="1"/>
</dbReference>
<dbReference type="EMBL" id="JACDQQ010000474">
    <property type="protein sequence ID" value="MBA0084313.1"/>
    <property type="molecule type" value="Genomic_DNA"/>
</dbReference>
<sequence>MPQSSAPRPTPLRQLANGQPCQIRIPGICNRREDTTVLCHFRGEATGSGYGLKPHDIFGAWGCFACHAYVDSHFDYITQLAFAHGVFRTQQKLLDMGVLLIEHAAD</sequence>